<comment type="caution">
    <text evidence="2">The sequence shown here is derived from an EMBL/GenBank/DDBJ whole genome shotgun (WGS) entry which is preliminary data.</text>
</comment>
<evidence type="ECO:0000313" key="3">
    <source>
        <dbReference type="Proteomes" id="UP000311605"/>
    </source>
</evidence>
<sequence>MLEASERRAEEALLNWSIFKVSPEVYIEYLARLDVPAHSNEHLKRTISSSSASMWATLRVKLP</sequence>
<gene>
    <name evidence="2" type="ORF">FHP24_21400</name>
</gene>
<dbReference type="Pfam" id="PF08681">
    <property type="entry name" value="TacA1"/>
    <property type="match status" value="1"/>
</dbReference>
<dbReference type="EMBL" id="VDMN01000005">
    <property type="protein sequence ID" value="TNM61812.1"/>
    <property type="molecule type" value="Genomic_DNA"/>
</dbReference>
<proteinExistence type="predicted"/>
<dbReference type="InterPro" id="IPR014795">
    <property type="entry name" value="TacA_1-like"/>
</dbReference>
<reference evidence="2 3" key="1">
    <citation type="submission" date="2019-06" db="EMBL/GenBank/DDBJ databases">
        <title>The draft genome of Rhizobium smilacinae PTYR-5.</title>
        <authorList>
            <person name="Liu L."/>
            <person name="Li L."/>
            <person name="Zhang X."/>
        </authorList>
    </citation>
    <scope>NUCLEOTIDE SEQUENCE [LARGE SCALE GENOMIC DNA]</scope>
    <source>
        <strain evidence="2 3">PTYR-5</strain>
    </source>
</reference>
<dbReference type="OrthoDB" id="559702at2"/>
<protein>
    <submittedName>
        <fullName evidence="2">DUF1778 domain-containing protein</fullName>
    </submittedName>
</protein>
<dbReference type="AlphaFoldDB" id="A0A5C4XEK4"/>
<evidence type="ECO:0000313" key="2">
    <source>
        <dbReference type="EMBL" id="TNM61812.1"/>
    </source>
</evidence>
<evidence type="ECO:0000256" key="1">
    <source>
        <dbReference type="ARBA" id="ARBA00022649"/>
    </source>
</evidence>
<keyword evidence="1" id="KW-1277">Toxin-antitoxin system</keyword>
<accession>A0A5C4XEK4</accession>
<dbReference type="Proteomes" id="UP000311605">
    <property type="component" value="Unassembled WGS sequence"/>
</dbReference>
<organism evidence="2 3">
    <name type="scientific">Aliirhizobium smilacinae</name>
    <dbReference type="NCBI Taxonomy" id="1395944"/>
    <lineage>
        <taxon>Bacteria</taxon>
        <taxon>Pseudomonadati</taxon>
        <taxon>Pseudomonadota</taxon>
        <taxon>Alphaproteobacteria</taxon>
        <taxon>Hyphomicrobiales</taxon>
        <taxon>Rhizobiaceae</taxon>
        <taxon>Aliirhizobium</taxon>
    </lineage>
</organism>
<name>A0A5C4XEK4_9HYPH</name>
<keyword evidence="3" id="KW-1185">Reference proteome</keyword>